<reference evidence="3" key="1">
    <citation type="journal article" date="2016" name="Genome Announc.">
        <title>Draft genome sequences of fungus Aspergillus calidoustus.</title>
        <authorList>
            <person name="Horn F."/>
            <person name="Linde J."/>
            <person name="Mattern D.J."/>
            <person name="Walther G."/>
            <person name="Guthke R."/>
            <person name="Scherlach K."/>
            <person name="Martin K."/>
            <person name="Brakhage A.A."/>
            <person name="Petzke L."/>
            <person name="Valiante V."/>
        </authorList>
    </citation>
    <scope>NUCLEOTIDE SEQUENCE [LARGE SCALE GENOMIC DNA]</scope>
    <source>
        <strain evidence="3">SF006504</strain>
    </source>
</reference>
<dbReference type="STRING" id="454130.A0A0U5GQV8"/>
<evidence type="ECO:0000313" key="3">
    <source>
        <dbReference type="Proteomes" id="UP000054771"/>
    </source>
</evidence>
<dbReference type="GO" id="GO:0016747">
    <property type="term" value="F:acyltransferase activity, transferring groups other than amino-acyl groups"/>
    <property type="evidence" value="ECO:0007669"/>
    <property type="project" value="InterPro"/>
</dbReference>
<dbReference type="InterPro" id="IPR000182">
    <property type="entry name" value="GNAT_dom"/>
</dbReference>
<gene>
    <name evidence="2" type="ORF">ASPCAL04313</name>
</gene>
<evidence type="ECO:0000313" key="2">
    <source>
        <dbReference type="EMBL" id="CEL03156.1"/>
    </source>
</evidence>
<dbReference type="CDD" id="cd04301">
    <property type="entry name" value="NAT_SF"/>
    <property type="match status" value="1"/>
</dbReference>
<dbReference type="SUPFAM" id="SSF55729">
    <property type="entry name" value="Acyl-CoA N-acyltransferases (Nat)"/>
    <property type="match status" value="1"/>
</dbReference>
<name>A0A0U5GQV8_ASPCI</name>
<evidence type="ECO:0000259" key="1">
    <source>
        <dbReference type="PROSITE" id="PS51186"/>
    </source>
</evidence>
<dbReference type="PANTHER" id="PTHR42791:SF14">
    <property type="entry name" value="N-ACETYLTRANSFERASE DOMAIN-CONTAINING PROTEIN"/>
    <property type="match status" value="1"/>
</dbReference>
<dbReference type="PANTHER" id="PTHR42791">
    <property type="entry name" value="GNAT FAMILY ACETYLTRANSFERASE"/>
    <property type="match status" value="1"/>
</dbReference>
<sequence>MATTKSAVRIEPITTAGDFARFFDITALTFGHQIHDGIWSAFNPGWDTPAGREDGIARLVGRWSSTTTDRDRRPNTVFLKAVVPGGSSGEGEEEIAGVAIWVQASNVPGYGDKPATDLGEAMDLEALYPDNPTEQRYLRQLDASLHGRRVELVSEIATTGSPALMVLDLCTVDPAFQRRGIAKKLVQWGLDEAKRRGGLEAVTEASAMGRHVYGQLGFVQEGGEMEARVDEEFRGRAWPSNVFMRTGRVQ</sequence>
<accession>A0A0U5GQV8</accession>
<dbReference type="EMBL" id="CDMC01000003">
    <property type="protein sequence ID" value="CEL03156.1"/>
    <property type="molecule type" value="Genomic_DNA"/>
</dbReference>
<proteinExistence type="predicted"/>
<dbReference type="InterPro" id="IPR052523">
    <property type="entry name" value="Trichothecene_AcTrans"/>
</dbReference>
<dbReference type="InterPro" id="IPR016181">
    <property type="entry name" value="Acyl_CoA_acyltransferase"/>
</dbReference>
<organism evidence="2 3">
    <name type="scientific">Aspergillus calidoustus</name>
    <dbReference type="NCBI Taxonomy" id="454130"/>
    <lineage>
        <taxon>Eukaryota</taxon>
        <taxon>Fungi</taxon>
        <taxon>Dikarya</taxon>
        <taxon>Ascomycota</taxon>
        <taxon>Pezizomycotina</taxon>
        <taxon>Eurotiomycetes</taxon>
        <taxon>Eurotiomycetidae</taxon>
        <taxon>Eurotiales</taxon>
        <taxon>Aspergillaceae</taxon>
        <taxon>Aspergillus</taxon>
        <taxon>Aspergillus subgen. Nidulantes</taxon>
    </lineage>
</organism>
<dbReference type="OrthoDB" id="2832510at2759"/>
<dbReference type="Pfam" id="PF13673">
    <property type="entry name" value="Acetyltransf_10"/>
    <property type="match status" value="1"/>
</dbReference>
<dbReference type="AlphaFoldDB" id="A0A0U5GQV8"/>
<feature type="domain" description="N-acetyltransferase" evidence="1">
    <location>
        <begin position="108"/>
        <end position="245"/>
    </location>
</feature>
<dbReference type="PROSITE" id="PS51186">
    <property type="entry name" value="GNAT"/>
    <property type="match status" value="1"/>
</dbReference>
<dbReference type="Gene3D" id="3.40.630.30">
    <property type="match status" value="1"/>
</dbReference>
<dbReference type="Proteomes" id="UP000054771">
    <property type="component" value="Unassembled WGS sequence"/>
</dbReference>
<keyword evidence="3" id="KW-1185">Reference proteome</keyword>
<protein>
    <recommendedName>
        <fullName evidence="1">N-acetyltransferase domain-containing protein</fullName>
    </recommendedName>
</protein>
<dbReference type="OMA" id="IRVEPIT"/>